<keyword evidence="1" id="KW-0547">Nucleotide-binding</keyword>
<evidence type="ECO:0000313" key="3">
    <source>
        <dbReference type="Proteomes" id="UP000238196"/>
    </source>
</evidence>
<dbReference type="HAMAP" id="MF_00691">
    <property type="entry name" value="PxpA"/>
    <property type="match status" value="1"/>
</dbReference>
<sequence length="258" mass="27409">MKTIDFNSDVGESFGIYQLGQDAQILPQVSSANIACGFHSGDPATMRKTVALAKQHGIAVGAHPGLPDLQGFGRRNMAVTPAEAYDMVVYQVGALMGVALSQGLQLAHVKAHGALYNMAAKSAELSMAICQAVLDINPSLMLFGLANSELTRAAERLELPVAHEVFADRSYQDDGSLTPRGKEGAMITDVHQSIEQVLGMVLDGRVKSQQGNWVPVKADTLCIHGDQPGAAQFALQIRTALEKEGIVIQPCSGTTLRS</sequence>
<dbReference type="GO" id="GO:0017168">
    <property type="term" value="F:5-oxoprolinase (ATP-hydrolyzing) activity"/>
    <property type="evidence" value="ECO:0007669"/>
    <property type="project" value="UniProtKB-UniRule"/>
</dbReference>
<name>A0A2S5KPC5_9PROT</name>
<gene>
    <name evidence="1" type="primary">pxpA</name>
    <name evidence="2" type="ORF">C4K68_14120</name>
</gene>
<dbReference type="AlphaFoldDB" id="A0A2S5KPC5"/>
<protein>
    <recommendedName>
        <fullName evidence="1">5-oxoprolinase subunit A</fullName>
        <shortName evidence="1">5-OPase subunit A</shortName>
        <ecNumber evidence="1">3.5.2.9</ecNumber>
    </recommendedName>
    <alternativeName>
        <fullName evidence="1">5-oxoprolinase (ATP-hydrolyzing) subunit A</fullName>
    </alternativeName>
</protein>
<comment type="subunit">
    <text evidence="1">Forms a complex composed of PxpA, PxpB and PxpC.</text>
</comment>
<evidence type="ECO:0000256" key="1">
    <source>
        <dbReference type="HAMAP-Rule" id="MF_00691"/>
    </source>
</evidence>
<organism evidence="2 3">
    <name type="scientific">Proteobacteria bacterium 228</name>
    <dbReference type="NCBI Taxonomy" id="2083153"/>
    <lineage>
        <taxon>Bacteria</taxon>
        <taxon>Pseudomonadati</taxon>
        <taxon>Pseudomonadota</taxon>
    </lineage>
</organism>
<comment type="similarity">
    <text evidence="1">Belongs to the LamB/PxpA family.</text>
</comment>
<dbReference type="EC" id="3.5.2.9" evidence="1"/>
<keyword evidence="1" id="KW-0378">Hydrolase</keyword>
<keyword evidence="1" id="KW-0067">ATP-binding</keyword>
<dbReference type="CDD" id="cd10787">
    <property type="entry name" value="LamB_YcsF_like"/>
    <property type="match status" value="1"/>
</dbReference>
<comment type="function">
    <text evidence="1">Catalyzes the cleavage of 5-oxoproline to form L-glutamate coupled to the hydrolysis of ATP to ADP and inorganic phosphate.</text>
</comment>
<evidence type="ECO:0000313" key="2">
    <source>
        <dbReference type="EMBL" id="PPC76697.1"/>
    </source>
</evidence>
<dbReference type="InterPro" id="IPR005501">
    <property type="entry name" value="LamB/YcsF/PxpA-like"/>
</dbReference>
<dbReference type="Pfam" id="PF03746">
    <property type="entry name" value="LamB_YcsF"/>
    <property type="match status" value="1"/>
</dbReference>
<comment type="caution">
    <text evidence="2">The sequence shown here is derived from an EMBL/GenBank/DDBJ whole genome shotgun (WGS) entry which is preliminary data.</text>
</comment>
<dbReference type="NCBIfam" id="NF003816">
    <property type="entry name" value="PRK05406.1-5"/>
    <property type="match status" value="1"/>
</dbReference>
<dbReference type="PANTHER" id="PTHR30292:SF0">
    <property type="entry name" value="5-OXOPROLINASE SUBUNIT A"/>
    <property type="match status" value="1"/>
</dbReference>
<dbReference type="GO" id="GO:0005524">
    <property type="term" value="F:ATP binding"/>
    <property type="evidence" value="ECO:0007669"/>
    <property type="project" value="UniProtKB-UniRule"/>
</dbReference>
<proteinExistence type="inferred from homology"/>
<comment type="catalytic activity">
    <reaction evidence="1">
        <text>5-oxo-L-proline + ATP + 2 H2O = L-glutamate + ADP + phosphate + H(+)</text>
        <dbReference type="Rhea" id="RHEA:10348"/>
        <dbReference type="ChEBI" id="CHEBI:15377"/>
        <dbReference type="ChEBI" id="CHEBI:15378"/>
        <dbReference type="ChEBI" id="CHEBI:29985"/>
        <dbReference type="ChEBI" id="CHEBI:30616"/>
        <dbReference type="ChEBI" id="CHEBI:43474"/>
        <dbReference type="ChEBI" id="CHEBI:58402"/>
        <dbReference type="ChEBI" id="CHEBI:456216"/>
        <dbReference type="EC" id="3.5.2.9"/>
    </reaction>
</comment>
<dbReference type="NCBIfam" id="NF003814">
    <property type="entry name" value="PRK05406.1-3"/>
    <property type="match status" value="1"/>
</dbReference>
<dbReference type="PANTHER" id="PTHR30292">
    <property type="entry name" value="UNCHARACTERIZED PROTEIN YBGL-RELATED"/>
    <property type="match status" value="1"/>
</dbReference>
<dbReference type="GO" id="GO:0005975">
    <property type="term" value="P:carbohydrate metabolic process"/>
    <property type="evidence" value="ECO:0007669"/>
    <property type="project" value="InterPro"/>
</dbReference>
<reference evidence="2 3" key="1">
    <citation type="submission" date="2018-02" db="EMBL/GenBank/DDBJ databases">
        <title>novel marine gammaproteobacteria from coastal saline agro ecosystem.</title>
        <authorList>
            <person name="Krishnan R."/>
            <person name="Ramesh Kumar N."/>
        </authorList>
    </citation>
    <scope>NUCLEOTIDE SEQUENCE [LARGE SCALE GENOMIC DNA]</scope>
    <source>
        <strain evidence="2 3">228</strain>
    </source>
</reference>
<dbReference type="SUPFAM" id="SSF88713">
    <property type="entry name" value="Glycoside hydrolase/deacetylase"/>
    <property type="match status" value="1"/>
</dbReference>
<dbReference type="InterPro" id="IPR011330">
    <property type="entry name" value="Glyco_hydro/deAcase_b/a-brl"/>
</dbReference>
<dbReference type="Gene3D" id="3.20.20.370">
    <property type="entry name" value="Glycoside hydrolase/deacetylase"/>
    <property type="match status" value="1"/>
</dbReference>
<dbReference type="EMBL" id="PRLP01000044">
    <property type="protein sequence ID" value="PPC76697.1"/>
    <property type="molecule type" value="Genomic_DNA"/>
</dbReference>
<dbReference type="OrthoDB" id="9773478at2"/>
<dbReference type="Proteomes" id="UP000238196">
    <property type="component" value="Unassembled WGS sequence"/>
</dbReference>
<accession>A0A2S5KPC5</accession>